<evidence type="ECO:0000313" key="1">
    <source>
        <dbReference type="EMBL" id="SYV89780.1"/>
    </source>
</evidence>
<evidence type="ECO:0000313" key="2">
    <source>
        <dbReference type="Proteomes" id="UP000259864"/>
    </source>
</evidence>
<sequence length="50" mass="5806">MGRIIDSQLSEHQAQGFLEGYVLTGRHGFFASYESFLRVVDSMLTQHMKW</sequence>
<protein>
    <submittedName>
        <fullName evidence="1">Xylulose-5-phosphate phosphoketolase</fullName>
        <ecNumber evidence="1">4.1.2.9</ecNumber>
    </submittedName>
</protein>
<dbReference type="Pfam" id="PF03894">
    <property type="entry name" value="XFP"/>
    <property type="match status" value="1"/>
</dbReference>
<dbReference type="GO" id="GO:0005975">
    <property type="term" value="P:carbohydrate metabolic process"/>
    <property type="evidence" value="ECO:0007669"/>
    <property type="project" value="InterPro"/>
</dbReference>
<accession>A0A3B0P067</accession>
<dbReference type="SUPFAM" id="SSF52518">
    <property type="entry name" value="Thiamin diphosphate-binding fold (THDP-binding)"/>
    <property type="match status" value="1"/>
</dbReference>
<name>A0A3B0P067_9BACT</name>
<organism evidence="1 2">
    <name type="scientific">Metamycoplasma alkalescens</name>
    <dbReference type="NCBI Taxonomy" id="45363"/>
    <lineage>
        <taxon>Bacteria</taxon>
        <taxon>Bacillati</taxon>
        <taxon>Mycoplasmatota</taxon>
        <taxon>Mycoplasmoidales</taxon>
        <taxon>Metamycoplasmataceae</taxon>
        <taxon>Metamycoplasma</taxon>
    </lineage>
</organism>
<dbReference type="Proteomes" id="UP000259864">
    <property type="component" value="Chromosome 1"/>
</dbReference>
<dbReference type="PANTHER" id="PTHR31273:SF0">
    <property type="entry name" value="PHOSPHOKETOLASE-RELATED"/>
    <property type="match status" value="1"/>
</dbReference>
<dbReference type="EMBL" id="LS991949">
    <property type="protein sequence ID" value="SYV89780.1"/>
    <property type="molecule type" value="Genomic_DNA"/>
</dbReference>
<dbReference type="InterPro" id="IPR005593">
    <property type="entry name" value="Xul5P/Fru6P_PKetolase"/>
</dbReference>
<keyword evidence="1" id="KW-0456">Lyase</keyword>
<dbReference type="GO" id="GO:0050193">
    <property type="term" value="F:phosphoketolase activity"/>
    <property type="evidence" value="ECO:0007669"/>
    <property type="project" value="UniProtKB-EC"/>
</dbReference>
<dbReference type="PANTHER" id="PTHR31273">
    <property type="entry name" value="PHOSPHOKETOLASE-RELATED"/>
    <property type="match status" value="1"/>
</dbReference>
<feature type="non-terminal residue" evidence="1">
    <location>
        <position position="50"/>
    </location>
</feature>
<dbReference type="AlphaFoldDB" id="A0A3B0P067"/>
<reference evidence="2" key="1">
    <citation type="submission" date="2018-06" db="EMBL/GenBank/DDBJ databases">
        <authorList>
            <consortium name="Pathogen Informatics"/>
        </authorList>
    </citation>
    <scope>NUCLEOTIDE SEQUENCE [LARGE SCALE GENOMIC DNA]</scope>
    <source>
        <strain evidence="2">NCTC10135</strain>
    </source>
</reference>
<dbReference type="Gene3D" id="3.40.50.970">
    <property type="match status" value="1"/>
</dbReference>
<dbReference type="KEGG" id="mala:NCTC10135_00280"/>
<dbReference type="InterPro" id="IPR029061">
    <property type="entry name" value="THDP-binding"/>
</dbReference>
<proteinExistence type="predicted"/>
<dbReference type="EC" id="4.1.2.9" evidence="1"/>
<gene>
    <name evidence="1" type="primary">xpkA_3</name>
    <name evidence="1" type="ORF">NCTC10135_00280</name>
</gene>